<evidence type="ECO:0000313" key="12">
    <source>
        <dbReference type="EMBL" id="MBP0616739.1"/>
    </source>
</evidence>
<dbReference type="PANTHER" id="PTHR30625:SF15">
    <property type="entry name" value="BIOPOLYMER TRANSPORT PROTEIN EXBB"/>
    <property type="match status" value="1"/>
</dbReference>
<organism evidence="12 13">
    <name type="scientific">Jiella mangrovi</name>
    <dbReference type="NCBI Taxonomy" id="2821407"/>
    <lineage>
        <taxon>Bacteria</taxon>
        <taxon>Pseudomonadati</taxon>
        <taxon>Pseudomonadota</taxon>
        <taxon>Alphaproteobacteria</taxon>
        <taxon>Hyphomicrobiales</taxon>
        <taxon>Aurantimonadaceae</taxon>
        <taxon>Jiella</taxon>
    </lineage>
</organism>
<evidence type="ECO:0000256" key="4">
    <source>
        <dbReference type="ARBA" id="ARBA00022692"/>
    </source>
</evidence>
<keyword evidence="13" id="KW-1185">Reference proteome</keyword>
<evidence type="ECO:0000256" key="6">
    <source>
        <dbReference type="ARBA" id="ARBA00022989"/>
    </source>
</evidence>
<comment type="subcellular location">
    <subcellularLocation>
        <location evidence="1">Cell membrane</location>
        <topology evidence="1">Multi-pass membrane protein</topology>
    </subcellularLocation>
    <subcellularLocation>
        <location evidence="8">Membrane</location>
        <topology evidence="8">Multi-pass membrane protein</topology>
    </subcellularLocation>
</comment>
<evidence type="ECO:0000256" key="10">
    <source>
        <dbReference type="SAM" id="Phobius"/>
    </source>
</evidence>
<evidence type="ECO:0000256" key="7">
    <source>
        <dbReference type="ARBA" id="ARBA00023136"/>
    </source>
</evidence>
<evidence type="ECO:0000256" key="8">
    <source>
        <dbReference type="RuleBase" id="RU004057"/>
    </source>
</evidence>
<keyword evidence="2 8" id="KW-0813">Transport</keyword>
<dbReference type="Pfam" id="PF01618">
    <property type="entry name" value="MotA_ExbB"/>
    <property type="match status" value="1"/>
</dbReference>
<dbReference type="EMBL" id="JAGJCF010000010">
    <property type="protein sequence ID" value="MBP0616739.1"/>
    <property type="molecule type" value="Genomic_DNA"/>
</dbReference>
<evidence type="ECO:0000313" key="13">
    <source>
        <dbReference type="Proteomes" id="UP000678276"/>
    </source>
</evidence>
<keyword evidence="4 10" id="KW-0812">Transmembrane</keyword>
<feature type="transmembrane region" description="Helical" evidence="10">
    <location>
        <begin position="12"/>
        <end position="33"/>
    </location>
</feature>
<dbReference type="InterPro" id="IPR050790">
    <property type="entry name" value="ExbB/TolQ_transport"/>
</dbReference>
<name>A0ABS4BIZ5_9HYPH</name>
<sequence length="232" mass="23560">MWDIVDTQLRSSAGPILLALLLLSIAGLAVAIVKFTEFRGQGVGRAAGGTSPGRDRPGGPAPIRARIRAVARDALAAGAGGRDARERAGALAEEAAIEGLGRLSRHLPLLDAIVQAAPMLGLLGTVFGMIEVFSTMSGTDGAIDPALLSGGIFAALLTTAAGLVVAIPFFFIAAYFDAALDSETRAIEAMILRTIHGEPPRATQAAPANRPEAAPLPATAGGLAGGTLARPR</sequence>
<dbReference type="PANTHER" id="PTHR30625">
    <property type="entry name" value="PROTEIN TOLQ"/>
    <property type="match status" value="1"/>
</dbReference>
<feature type="region of interest" description="Disordered" evidence="9">
    <location>
        <begin position="200"/>
        <end position="232"/>
    </location>
</feature>
<evidence type="ECO:0000256" key="9">
    <source>
        <dbReference type="SAM" id="MobiDB-lite"/>
    </source>
</evidence>
<comment type="caution">
    <text evidence="12">The sequence shown here is derived from an EMBL/GenBank/DDBJ whole genome shotgun (WGS) entry which is preliminary data.</text>
</comment>
<gene>
    <name evidence="12" type="ORF">J6595_14210</name>
</gene>
<proteinExistence type="inferred from homology"/>
<evidence type="ECO:0000256" key="1">
    <source>
        <dbReference type="ARBA" id="ARBA00004651"/>
    </source>
</evidence>
<keyword evidence="6 10" id="KW-1133">Transmembrane helix</keyword>
<accession>A0ABS4BIZ5</accession>
<dbReference type="InterPro" id="IPR002898">
    <property type="entry name" value="MotA_ExbB_proton_chnl"/>
</dbReference>
<keyword evidence="5 8" id="KW-0653">Protein transport</keyword>
<dbReference type="RefSeq" id="WP_209595231.1">
    <property type="nucleotide sequence ID" value="NZ_JAGJCF010000010.1"/>
</dbReference>
<feature type="transmembrane region" description="Helical" evidence="10">
    <location>
        <begin position="109"/>
        <end position="130"/>
    </location>
</feature>
<evidence type="ECO:0000256" key="2">
    <source>
        <dbReference type="ARBA" id="ARBA00022448"/>
    </source>
</evidence>
<feature type="domain" description="MotA/TolQ/ExbB proton channel" evidence="11">
    <location>
        <begin position="83"/>
        <end position="188"/>
    </location>
</feature>
<feature type="compositionally biased region" description="Low complexity" evidence="9">
    <location>
        <begin position="213"/>
        <end position="232"/>
    </location>
</feature>
<evidence type="ECO:0000256" key="5">
    <source>
        <dbReference type="ARBA" id="ARBA00022927"/>
    </source>
</evidence>
<keyword evidence="3" id="KW-1003">Cell membrane</keyword>
<reference evidence="12 13" key="1">
    <citation type="submission" date="2021-04" db="EMBL/GenBank/DDBJ databases">
        <title>Whole genome sequence of Jiella sp. KSK16Y-1.</title>
        <authorList>
            <person name="Tuo L."/>
        </authorList>
    </citation>
    <scope>NUCLEOTIDE SEQUENCE [LARGE SCALE GENOMIC DNA]</scope>
    <source>
        <strain evidence="12 13">KSK16Y-1</strain>
    </source>
</reference>
<evidence type="ECO:0000259" key="11">
    <source>
        <dbReference type="Pfam" id="PF01618"/>
    </source>
</evidence>
<comment type="similarity">
    <text evidence="8">Belongs to the exbB/tolQ family.</text>
</comment>
<evidence type="ECO:0000256" key="3">
    <source>
        <dbReference type="ARBA" id="ARBA00022475"/>
    </source>
</evidence>
<keyword evidence="7 10" id="KW-0472">Membrane</keyword>
<dbReference type="Proteomes" id="UP000678276">
    <property type="component" value="Unassembled WGS sequence"/>
</dbReference>
<feature type="transmembrane region" description="Helical" evidence="10">
    <location>
        <begin position="150"/>
        <end position="176"/>
    </location>
</feature>
<protein>
    <submittedName>
        <fullName evidence="12">MotA/TolQ/ExbB proton channel family protein</fullName>
    </submittedName>
</protein>